<evidence type="ECO:0000313" key="2">
    <source>
        <dbReference type="EMBL" id="ANP90108.1"/>
    </source>
</evidence>
<feature type="domain" description="Autotransporter" evidence="1">
    <location>
        <begin position="13"/>
        <end position="67"/>
    </location>
</feature>
<name>A0A1B1CK33_RHILE</name>
<dbReference type="AlphaFoldDB" id="A0A1B1CK33"/>
<dbReference type="NCBIfam" id="TIGR01414">
    <property type="entry name" value="autotrans_barl"/>
    <property type="match status" value="1"/>
</dbReference>
<dbReference type="InterPro" id="IPR005546">
    <property type="entry name" value="Autotransporte_beta"/>
</dbReference>
<sequence length="67" mass="7477">MDFYRDEEDGITDHAGMYLAYGHGKMDVTQNLLTTTRDAGGNDFGAFSVGGYWTRFGENGWYLDGVL</sequence>
<reference evidence="2 3" key="1">
    <citation type="submission" date="2016-06" db="EMBL/GenBank/DDBJ databases">
        <title>Microsymbionts genomes from the relict species Vavilovia formosa.</title>
        <authorList>
            <person name="Chirak E."/>
            <person name="Kimeklis A."/>
            <person name="Andronov E."/>
        </authorList>
    </citation>
    <scope>NUCLEOTIDE SEQUENCE [LARGE SCALE GENOMIC DNA]</scope>
    <source>
        <strain evidence="2 3">Vaf10</strain>
        <plasmid evidence="3">Plasmid unnamed7</plasmid>
    </source>
</reference>
<dbReference type="GO" id="GO:0019867">
    <property type="term" value="C:outer membrane"/>
    <property type="evidence" value="ECO:0007669"/>
    <property type="project" value="InterPro"/>
</dbReference>
<dbReference type="InterPro" id="IPR006315">
    <property type="entry name" value="OM_autotransptr_brl_dom"/>
</dbReference>
<protein>
    <recommendedName>
        <fullName evidence="1">Autotransporter domain-containing protein</fullName>
    </recommendedName>
</protein>
<dbReference type="Proteomes" id="UP000092691">
    <property type="component" value="Plasmid unnamed7"/>
</dbReference>
<gene>
    <name evidence="2" type="ORF">BA011_39975</name>
</gene>
<dbReference type="InterPro" id="IPR036709">
    <property type="entry name" value="Autotransporte_beta_dom_sf"/>
</dbReference>
<dbReference type="Gene3D" id="2.40.128.130">
    <property type="entry name" value="Autotransporter beta-domain"/>
    <property type="match status" value="1"/>
</dbReference>
<keyword evidence="2" id="KW-0614">Plasmid</keyword>
<dbReference type="Pfam" id="PF03797">
    <property type="entry name" value="Autotransporter"/>
    <property type="match status" value="1"/>
</dbReference>
<dbReference type="SUPFAM" id="SSF103515">
    <property type="entry name" value="Autotransporter"/>
    <property type="match status" value="1"/>
</dbReference>
<evidence type="ECO:0000259" key="1">
    <source>
        <dbReference type="Pfam" id="PF03797"/>
    </source>
</evidence>
<accession>A0A1B1CK33</accession>
<proteinExistence type="predicted"/>
<dbReference type="OrthoDB" id="6053567at2"/>
<dbReference type="EMBL" id="CP016288">
    <property type="protein sequence ID" value="ANP90108.1"/>
    <property type="molecule type" value="Genomic_DNA"/>
</dbReference>
<organism evidence="2 3">
    <name type="scientific">Rhizobium leguminosarum</name>
    <dbReference type="NCBI Taxonomy" id="384"/>
    <lineage>
        <taxon>Bacteria</taxon>
        <taxon>Pseudomonadati</taxon>
        <taxon>Pseudomonadota</taxon>
        <taxon>Alphaproteobacteria</taxon>
        <taxon>Hyphomicrobiales</taxon>
        <taxon>Rhizobiaceae</taxon>
        <taxon>Rhizobium/Agrobacterium group</taxon>
        <taxon>Rhizobium</taxon>
    </lineage>
</organism>
<geneLocation type="plasmid" evidence="2 3">
    <name>unnamed7</name>
</geneLocation>
<evidence type="ECO:0000313" key="3">
    <source>
        <dbReference type="Proteomes" id="UP000092691"/>
    </source>
</evidence>